<feature type="compositionally biased region" description="Polar residues" evidence="1">
    <location>
        <begin position="287"/>
        <end position="296"/>
    </location>
</feature>
<feature type="compositionally biased region" description="Low complexity" evidence="1">
    <location>
        <begin position="135"/>
        <end position="201"/>
    </location>
</feature>
<feature type="compositionally biased region" description="Low complexity" evidence="1">
    <location>
        <begin position="15"/>
        <end position="24"/>
    </location>
</feature>
<keyword evidence="3" id="KW-1185">Reference proteome</keyword>
<protein>
    <submittedName>
        <fullName evidence="2">Uncharacterized protein</fullName>
    </submittedName>
</protein>
<evidence type="ECO:0000313" key="3">
    <source>
        <dbReference type="Proteomes" id="UP000271974"/>
    </source>
</evidence>
<organism evidence="2 3">
    <name type="scientific">Elysia chlorotica</name>
    <name type="common">Eastern emerald elysia</name>
    <name type="synonym">Sea slug</name>
    <dbReference type="NCBI Taxonomy" id="188477"/>
    <lineage>
        <taxon>Eukaryota</taxon>
        <taxon>Metazoa</taxon>
        <taxon>Spiralia</taxon>
        <taxon>Lophotrochozoa</taxon>
        <taxon>Mollusca</taxon>
        <taxon>Gastropoda</taxon>
        <taxon>Heterobranchia</taxon>
        <taxon>Euthyneura</taxon>
        <taxon>Panpulmonata</taxon>
        <taxon>Sacoglossa</taxon>
        <taxon>Placobranchoidea</taxon>
        <taxon>Plakobranchidae</taxon>
        <taxon>Elysia</taxon>
    </lineage>
</organism>
<feature type="compositionally biased region" description="Polar residues" evidence="1">
    <location>
        <begin position="1"/>
        <end position="14"/>
    </location>
</feature>
<sequence length="296" mass="31935">MSQSPNHLQMSQPPNHNTNNNYHHNTAKLPYSNEGTSPYQGYNPNYNSYLQSPYRNSPPQQPWQSYYPIGGYGHYLSNLGIHFPDVGFIGGPSVLGNPAEPGEMPSFDPEEIMSNIFKQYWQRVDRMYNPPGPPTTTTMEPGEYEGEITTKPPTTTTTTTRATTTVGKTTPTLSPTTAPKTTTTQQSSPQTTTQLTTATPTSIGTPPVTVDLLSMLLFNTEANTTLSQIARSTPTSTPIEYVTSGIPELNLTTYSGGLTTTQAPMSGAAVSQPPLTTAGAPTEQKPDISSASPVRK</sequence>
<feature type="region of interest" description="Disordered" evidence="1">
    <location>
        <begin position="264"/>
        <end position="296"/>
    </location>
</feature>
<gene>
    <name evidence="2" type="ORF">EGW08_003488</name>
</gene>
<dbReference type="OrthoDB" id="10682355at2759"/>
<feature type="compositionally biased region" description="Polar residues" evidence="1">
    <location>
        <begin position="33"/>
        <end position="42"/>
    </location>
</feature>
<evidence type="ECO:0000256" key="1">
    <source>
        <dbReference type="SAM" id="MobiDB-lite"/>
    </source>
</evidence>
<dbReference type="Proteomes" id="UP000271974">
    <property type="component" value="Unassembled WGS sequence"/>
</dbReference>
<proteinExistence type="predicted"/>
<reference evidence="2 3" key="1">
    <citation type="submission" date="2019-01" db="EMBL/GenBank/DDBJ databases">
        <title>A draft genome assembly of the solar-powered sea slug Elysia chlorotica.</title>
        <authorList>
            <person name="Cai H."/>
            <person name="Li Q."/>
            <person name="Fang X."/>
            <person name="Li J."/>
            <person name="Curtis N.E."/>
            <person name="Altenburger A."/>
            <person name="Shibata T."/>
            <person name="Feng M."/>
            <person name="Maeda T."/>
            <person name="Schwartz J.A."/>
            <person name="Shigenobu S."/>
            <person name="Lundholm N."/>
            <person name="Nishiyama T."/>
            <person name="Yang H."/>
            <person name="Hasebe M."/>
            <person name="Li S."/>
            <person name="Pierce S.K."/>
            <person name="Wang J."/>
        </authorList>
    </citation>
    <scope>NUCLEOTIDE SEQUENCE [LARGE SCALE GENOMIC DNA]</scope>
    <source>
        <strain evidence="2">EC2010</strain>
        <tissue evidence="2">Whole organism of an adult</tissue>
    </source>
</reference>
<comment type="caution">
    <text evidence="2">The sequence shown here is derived from an EMBL/GenBank/DDBJ whole genome shotgun (WGS) entry which is preliminary data.</text>
</comment>
<evidence type="ECO:0000313" key="2">
    <source>
        <dbReference type="EMBL" id="RUS88771.1"/>
    </source>
</evidence>
<name>A0A433U4Q0_ELYCH</name>
<feature type="region of interest" description="Disordered" evidence="1">
    <location>
        <begin position="132"/>
        <end position="203"/>
    </location>
</feature>
<feature type="region of interest" description="Disordered" evidence="1">
    <location>
        <begin position="1"/>
        <end position="42"/>
    </location>
</feature>
<accession>A0A433U4Q0</accession>
<dbReference type="EMBL" id="RQTK01000074">
    <property type="protein sequence ID" value="RUS88771.1"/>
    <property type="molecule type" value="Genomic_DNA"/>
</dbReference>
<dbReference type="AlphaFoldDB" id="A0A433U4Q0"/>